<comment type="subcellular location">
    <subcellularLocation>
        <location evidence="7">Cytoplasm</location>
    </subcellularLocation>
</comment>
<evidence type="ECO:0000256" key="8">
    <source>
        <dbReference type="SAM" id="Coils"/>
    </source>
</evidence>
<dbReference type="EC" id="2.7.13.3" evidence="7"/>
<evidence type="ECO:0000313" key="11">
    <source>
        <dbReference type="Proteomes" id="UP000551878"/>
    </source>
</evidence>
<organism evidence="10 11">
    <name type="scientific">Texcoconibacillus texcoconensis</name>
    <dbReference type="NCBI Taxonomy" id="1095777"/>
    <lineage>
        <taxon>Bacteria</taxon>
        <taxon>Bacillati</taxon>
        <taxon>Bacillota</taxon>
        <taxon>Bacilli</taxon>
        <taxon>Bacillales</taxon>
        <taxon>Bacillaceae</taxon>
        <taxon>Texcoconibacillus</taxon>
    </lineage>
</organism>
<evidence type="ECO:0000256" key="2">
    <source>
        <dbReference type="ARBA" id="ARBA00022679"/>
    </source>
</evidence>
<dbReference type="RefSeq" id="WP_184664211.1">
    <property type="nucleotide sequence ID" value="NZ_JACHHB010000008.1"/>
</dbReference>
<evidence type="ECO:0000256" key="4">
    <source>
        <dbReference type="ARBA" id="ARBA00022777"/>
    </source>
</evidence>
<evidence type="ECO:0000256" key="7">
    <source>
        <dbReference type="PIRNR" id="PIRNR003169"/>
    </source>
</evidence>
<reference evidence="10 11" key="1">
    <citation type="submission" date="2020-08" db="EMBL/GenBank/DDBJ databases">
        <title>Genomic Encyclopedia of Type Strains, Phase IV (KMG-IV): sequencing the most valuable type-strain genomes for metagenomic binning, comparative biology and taxonomic classification.</title>
        <authorList>
            <person name="Goeker M."/>
        </authorList>
    </citation>
    <scope>NUCLEOTIDE SEQUENCE [LARGE SCALE GENOMIC DNA]</scope>
    <source>
        <strain evidence="10 11">DSM 24696</strain>
    </source>
</reference>
<evidence type="ECO:0000256" key="1">
    <source>
        <dbReference type="ARBA" id="ARBA00000085"/>
    </source>
</evidence>
<protein>
    <recommendedName>
        <fullName evidence="7">Signal transduction histidine-protein kinase/phosphatase DegS</fullName>
        <ecNumber evidence="7">2.7.13.3</ecNumber>
        <ecNumber evidence="7">3.1.3.-</ecNumber>
    </recommendedName>
</protein>
<dbReference type="CDD" id="cd16917">
    <property type="entry name" value="HATPase_UhpB-NarQ-NarX-like"/>
    <property type="match status" value="1"/>
</dbReference>
<keyword evidence="5 7" id="KW-0067">ATP-binding</keyword>
<keyword evidence="8" id="KW-0175">Coiled coil</keyword>
<feature type="domain" description="Histidine kinase" evidence="9">
    <location>
        <begin position="178"/>
        <end position="374"/>
    </location>
</feature>
<dbReference type="EMBL" id="JACHHB010000008">
    <property type="protein sequence ID" value="MBB5173771.1"/>
    <property type="molecule type" value="Genomic_DNA"/>
</dbReference>
<dbReference type="SUPFAM" id="SSF55874">
    <property type="entry name" value="ATPase domain of HSP90 chaperone/DNA topoisomerase II/histidine kinase"/>
    <property type="match status" value="1"/>
</dbReference>
<dbReference type="Pfam" id="PF02518">
    <property type="entry name" value="HATPase_c"/>
    <property type="match status" value="1"/>
</dbReference>
<dbReference type="InterPro" id="IPR016381">
    <property type="entry name" value="Sig_transdc_His_kinase_DegS"/>
</dbReference>
<dbReference type="GO" id="GO:0004721">
    <property type="term" value="F:phosphoprotein phosphatase activity"/>
    <property type="evidence" value="ECO:0007669"/>
    <property type="project" value="UniProtKB-UniRule"/>
</dbReference>
<dbReference type="InterPro" id="IPR050482">
    <property type="entry name" value="Sensor_HK_TwoCompSys"/>
</dbReference>
<dbReference type="SMART" id="SM00387">
    <property type="entry name" value="HATPase_c"/>
    <property type="match status" value="1"/>
</dbReference>
<dbReference type="PIRSF" id="PIRSF003169">
    <property type="entry name" value="STHK_DegS"/>
    <property type="match status" value="1"/>
</dbReference>
<dbReference type="GO" id="GO:0016020">
    <property type="term" value="C:membrane"/>
    <property type="evidence" value="ECO:0007669"/>
    <property type="project" value="InterPro"/>
</dbReference>
<evidence type="ECO:0000256" key="5">
    <source>
        <dbReference type="ARBA" id="ARBA00022840"/>
    </source>
</evidence>
<dbReference type="GO" id="GO:0046983">
    <property type="term" value="F:protein dimerization activity"/>
    <property type="evidence" value="ECO:0007669"/>
    <property type="project" value="InterPro"/>
</dbReference>
<dbReference type="InterPro" id="IPR008595">
    <property type="entry name" value="DegS"/>
</dbReference>
<dbReference type="GO" id="GO:0005524">
    <property type="term" value="F:ATP binding"/>
    <property type="evidence" value="ECO:0007669"/>
    <property type="project" value="UniProtKB-UniRule"/>
</dbReference>
<sequence length="375" mass="43577">MSKPNLDEILDKMLETVGDSKEQVYDIHEETEREYKQLQQELKQVQAQVVEVIDDAEKMEVHSRFARNRLAEVSKQFSNYSDEDVKDAYEQANDYQVRLAVLRQKEQQLRERRDYIERRLKKLKETVERAEALMSQMTIVMNYLTGDLQNIQEMVEDAKEMQGFGLKIIEAQEEERKRLSRDIHDGPAQMMANVMLRSELVERIFEEKSPEEAMNEVRELREMVKNSLTEVRRIIYDLRPMALDDLGLVPTLAKYLKNIEERGDVTVSFQHVGRDRRLPTKMEVALFRFVQEAVTNALKHGEPKKVIVKIELKATKVIVAIKDDGNGFDPEDKKEGSFGLVGMKERVNMLDGEFSIDSKLNKGTLIVVQLPIKND</sequence>
<dbReference type="GO" id="GO:0000155">
    <property type="term" value="F:phosphorelay sensor kinase activity"/>
    <property type="evidence" value="ECO:0007669"/>
    <property type="project" value="UniProtKB-UniRule"/>
</dbReference>
<feature type="coiled-coil region" evidence="8">
    <location>
        <begin position="21"/>
        <end position="55"/>
    </location>
</feature>
<dbReference type="Pfam" id="PF07730">
    <property type="entry name" value="HisKA_3"/>
    <property type="match status" value="1"/>
</dbReference>
<feature type="coiled-coil region" evidence="8">
    <location>
        <begin position="85"/>
        <end position="140"/>
    </location>
</feature>
<dbReference type="PANTHER" id="PTHR24421:SF55">
    <property type="entry name" value="SENSOR HISTIDINE KINASE YDFH"/>
    <property type="match status" value="1"/>
</dbReference>
<dbReference type="Pfam" id="PF05384">
    <property type="entry name" value="DegS"/>
    <property type="match status" value="1"/>
</dbReference>
<dbReference type="InterPro" id="IPR003594">
    <property type="entry name" value="HATPase_dom"/>
</dbReference>
<dbReference type="PROSITE" id="PS50109">
    <property type="entry name" value="HIS_KIN"/>
    <property type="match status" value="1"/>
</dbReference>
<keyword evidence="2 7" id="KW-0808">Transferase</keyword>
<keyword evidence="3 7" id="KW-0547">Nucleotide-binding</keyword>
<dbReference type="Gene3D" id="3.30.565.10">
    <property type="entry name" value="Histidine kinase-like ATPase, C-terminal domain"/>
    <property type="match status" value="1"/>
</dbReference>
<evidence type="ECO:0000259" key="9">
    <source>
        <dbReference type="PROSITE" id="PS50109"/>
    </source>
</evidence>
<keyword evidence="6 7" id="KW-0902">Two-component regulatory system</keyword>
<gene>
    <name evidence="10" type="ORF">HNQ41_001961</name>
</gene>
<dbReference type="InterPro" id="IPR036890">
    <property type="entry name" value="HATPase_C_sf"/>
</dbReference>
<keyword evidence="7" id="KW-0963">Cytoplasm</keyword>
<evidence type="ECO:0000256" key="3">
    <source>
        <dbReference type="ARBA" id="ARBA00022741"/>
    </source>
</evidence>
<keyword evidence="4 7" id="KW-0418">Kinase</keyword>
<keyword evidence="7" id="KW-0378">Hydrolase</keyword>
<proteinExistence type="predicted"/>
<dbReference type="InterPro" id="IPR005467">
    <property type="entry name" value="His_kinase_dom"/>
</dbReference>
<dbReference type="Proteomes" id="UP000551878">
    <property type="component" value="Unassembled WGS sequence"/>
</dbReference>
<accession>A0A840QR18</accession>
<dbReference type="AlphaFoldDB" id="A0A840QR18"/>
<dbReference type="EC" id="3.1.3.-" evidence="7"/>
<keyword evidence="11" id="KW-1185">Reference proteome</keyword>
<dbReference type="Gene3D" id="1.20.5.1930">
    <property type="match status" value="1"/>
</dbReference>
<name>A0A840QR18_9BACI</name>
<dbReference type="GO" id="GO:0005737">
    <property type="term" value="C:cytoplasm"/>
    <property type="evidence" value="ECO:0007669"/>
    <property type="project" value="UniProtKB-SubCell"/>
</dbReference>
<dbReference type="InterPro" id="IPR011712">
    <property type="entry name" value="Sig_transdc_His_kin_sub3_dim/P"/>
</dbReference>
<comment type="catalytic activity">
    <reaction evidence="1 7">
        <text>ATP + protein L-histidine = ADP + protein N-phospho-L-histidine.</text>
        <dbReference type="EC" id="2.7.13.3"/>
    </reaction>
</comment>
<comment type="function">
    <text evidence="7">Member of the two-component regulatory system DegS/DegU, which plays an important role in the transition growth phase.</text>
</comment>
<evidence type="ECO:0000313" key="10">
    <source>
        <dbReference type="EMBL" id="MBB5173771.1"/>
    </source>
</evidence>
<comment type="caution">
    <text evidence="10">The sequence shown here is derived from an EMBL/GenBank/DDBJ whole genome shotgun (WGS) entry which is preliminary data.</text>
</comment>
<dbReference type="PANTHER" id="PTHR24421">
    <property type="entry name" value="NITRATE/NITRITE SENSOR PROTEIN NARX-RELATED"/>
    <property type="match status" value="1"/>
</dbReference>
<keyword evidence="7" id="KW-0904">Protein phosphatase</keyword>
<evidence type="ECO:0000256" key="6">
    <source>
        <dbReference type="ARBA" id="ARBA00023012"/>
    </source>
</evidence>